<evidence type="ECO:0000313" key="3">
    <source>
        <dbReference type="EMBL" id="CAH0379497.1"/>
    </source>
</evidence>
<accession>A0A7S4EE29</accession>
<sequence>MTRLVLLSMVTAAGAARPEIRRRRFLAAAAASTTAPAPADASGLLLLPPTKPLTNRYVLVRAGESRSEADGVIETNAARKFLFSNGLTEEGAKQASAAADAVARVFGDAGGPPVVRYATARHCKQTADILGARLAVPSSKLLPEADLLDARGYGAHEGEGLWRVPELWAQYDAKSRYAKPPEAEDGSYAESVEDVYVRVREVLSVCETTLCDDVVLVAPGSDVLSVLEASLRGRRLTDHFALAFQPGEVRYVGDMGDARPWAPRRPPS</sequence>
<dbReference type="EMBL" id="CAKKNE010000006">
    <property type="protein sequence ID" value="CAH0379497.1"/>
    <property type="molecule type" value="Genomic_DNA"/>
</dbReference>
<feature type="chain" id="PRO_5036212383" description="Phosphoglycerate mutase" evidence="1">
    <location>
        <begin position="16"/>
        <end position="268"/>
    </location>
</feature>
<reference evidence="3" key="2">
    <citation type="submission" date="2021-11" db="EMBL/GenBank/DDBJ databases">
        <authorList>
            <consortium name="Genoscope - CEA"/>
            <person name="William W."/>
        </authorList>
    </citation>
    <scope>NUCLEOTIDE SEQUENCE</scope>
</reference>
<keyword evidence="4" id="KW-1185">Reference proteome</keyword>
<reference evidence="2" key="1">
    <citation type="submission" date="2021-01" db="EMBL/GenBank/DDBJ databases">
        <authorList>
            <person name="Corre E."/>
            <person name="Pelletier E."/>
            <person name="Niang G."/>
            <person name="Scheremetjew M."/>
            <person name="Finn R."/>
            <person name="Kale V."/>
            <person name="Holt S."/>
            <person name="Cochrane G."/>
            <person name="Meng A."/>
            <person name="Brown T."/>
            <person name="Cohen L."/>
        </authorList>
    </citation>
    <scope>NUCLEOTIDE SEQUENCE</scope>
    <source>
        <strain evidence="2">CCMP1756</strain>
    </source>
</reference>
<keyword evidence="1" id="KW-0732">Signal</keyword>
<protein>
    <recommendedName>
        <fullName evidence="5">Phosphoglycerate mutase</fullName>
    </recommendedName>
</protein>
<evidence type="ECO:0000313" key="2">
    <source>
        <dbReference type="EMBL" id="CAE0706902.1"/>
    </source>
</evidence>
<evidence type="ECO:0008006" key="5">
    <source>
        <dbReference type="Google" id="ProtNLM"/>
    </source>
</evidence>
<proteinExistence type="predicted"/>
<name>A0A7S4EE29_9STRA</name>
<dbReference type="InterPro" id="IPR029033">
    <property type="entry name" value="His_PPase_superfam"/>
</dbReference>
<dbReference type="Proteomes" id="UP000789595">
    <property type="component" value="Unassembled WGS sequence"/>
</dbReference>
<evidence type="ECO:0000313" key="4">
    <source>
        <dbReference type="Proteomes" id="UP000789595"/>
    </source>
</evidence>
<dbReference type="OrthoDB" id="4531at2759"/>
<dbReference type="PANTHER" id="PTHR47580:SF1">
    <property type="entry name" value="PHOSPHOGLYCERATE MUTASE FAMILY PROTEIN"/>
    <property type="match status" value="1"/>
</dbReference>
<feature type="signal peptide" evidence="1">
    <location>
        <begin position="1"/>
        <end position="15"/>
    </location>
</feature>
<dbReference type="PANTHER" id="PTHR47580">
    <property type="entry name" value="PHOSPHOGLYCERATE MUTASE FAMILY PROTEIN"/>
    <property type="match status" value="1"/>
</dbReference>
<dbReference type="AlphaFoldDB" id="A0A7S4EE29"/>
<evidence type="ECO:0000256" key="1">
    <source>
        <dbReference type="SAM" id="SignalP"/>
    </source>
</evidence>
<dbReference type="Gene3D" id="3.40.50.1240">
    <property type="entry name" value="Phosphoglycerate mutase-like"/>
    <property type="match status" value="1"/>
</dbReference>
<gene>
    <name evidence="2" type="ORF">PCAL00307_LOCUS22353</name>
    <name evidence="3" type="ORF">PECAL_6P11220</name>
</gene>
<dbReference type="SUPFAM" id="SSF53254">
    <property type="entry name" value="Phosphoglycerate mutase-like"/>
    <property type="match status" value="1"/>
</dbReference>
<dbReference type="Pfam" id="PF00300">
    <property type="entry name" value="His_Phos_1"/>
    <property type="match status" value="1"/>
</dbReference>
<dbReference type="InterPro" id="IPR013078">
    <property type="entry name" value="His_Pase_superF_clade-1"/>
</dbReference>
<dbReference type="EMBL" id="HBIW01025905">
    <property type="protein sequence ID" value="CAE0706902.1"/>
    <property type="molecule type" value="Transcribed_RNA"/>
</dbReference>
<organism evidence="2">
    <name type="scientific">Pelagomonas calceolata</name>
    <dbReference type="NCBI Taxonomy" id="35677"/>
    <lineage>
        <taxon>Eukaryota</taxon>
        <taxon>Sar</taxon>
        <taxon>Stramenopiles</taxon>
        <taxon>Ochrophyta</taxon>
        <taxon>Pelagophyceae</taxon>
        <taxon>Pelagomonadales</taxon>
        <taxon>Pelagomonadaceae</taxon>
        <taxon>Pelagomonas</taxon>
    </lineage>
</organism>